<keyword evidence="10" id="KW-1185">Reference proteome</keyword>
<dbReference type="KEGG" id="naf:GQ61_04255"/>
<dbReference type="PROSITE" id="PS50880">
    <property type="entry name" value="TOPRIM"/>
    <property type="match status" value="1"/>
</dbReference>
<keyword evidence="3 7" id="KW-0863">Zinc-finger</keyword>
<dbReference type="Pfam" id="PF21176">
    <property type="entry name" value="RecR_HhH"/>
    <property type="match status" value="1"/>
</dbReference>
<dbReference type="InterPro" id="IPR015967">
    <property type="entry name" value="Rcmb_RecR_Znf"/>
</dbReference>
<dbReference type="InterPro" id="IPR000093">
    <property type="entry name" value="DNA_Rcmb_RecR"/>
</dbReference>
<dbReference type="SMART" id="SM00493">
    <property type="entry name" value="TOPRIM"/>
    <property type="match status" value="1"/>
</dbReference>
<dbReference type="GO" id="GO:0006310">
    <property type="term" value="P:DNA recombination"/>
    <property type="evidence" value="ECO:0007669"/>
    <property type="project" value="UniProtKB-UniRule"/>
</dbReference>
<proteinExistence type="inferred from homology"/>
<comment type="similarity">
    <text evidence="7">Belongs to the RecR family.</text>
</comment>
<organism evidence="9 10">
    <name type="scientific">Candidatus Nucleicultrix amoebiphila FS5</name>
    <dbReference type="NCBI Taxonomy" id="1414854"/>
    <lineage>
        <taxon>Bacteria</taxon>
        <taxon>Pseudomonadati</taxon>
        <taxon>Pseudomonadota</taxon>
        <taxon>Alphaproteobacteria</taxon>
        <taxon>Holosporales</taxon>
        <taxon>Candidatus Nucleicultricaceae</taxon>
        <taxon>Candidatus Nucleicultrix</taxon>
    </lineage>
</organism>
<dbReference type="GO" id="GO:0008270">
    <property type="term" value="F:zinc ion binding"/>
    <property type="evidence" value="ECO:0007669"/>
    <property type="project" value="UniProtKB-KW"/>
</dbReference>
<dbReference type="Gene3D" id="1.10.8.420">
    <property type="entry name" value="RecR Domain 1"/>
    <property type="match status" value="1"/>
</dbReference>
<dbReference type="Gene3D" id="3.40.1360.10">
    <property type="match status" value="1"/>
</dbReference>
<dbReference type="EMBL" id="CP008743">
    <property type="protein sequence ID" value="ARN84652.1"/>
    <property type="molecule type" value="Genomic_DNA"/>
</dbReference>
<dbReference type="PANTHER" id="PTHR30446:SF0">
    <property type="entry name" value="RECOMBINATION PROTEIN RECR"/>
    <property type="match status" value="1"/>
</dbReference>
<evidence type="ECO:0000256" key="3">
    <source>
        <dbReference type="ARBA" id="ARBA00022771"/>
    </source>
</evidence>
<dbReference type="GO" id="GO:0003677">
    <property type="term" value="F:DNA binding"/>
    <property type="evidence" value="ECO:0007669"/>
    <property type="project" value="UniProtKB-UniRule"/>
</dbReference>
<dbReference type="CDD" id="cd01025">
    <property type="entry name" value="TOPRIM_recR"/>
    <property type="match status" value="1"/>
</dbReference>
<dbReference type="Pfam" id="PF13662">
    <property type="entry name" value="Toprim_4"/>
    <property type="match status" value="1"/>
</dbReference>
<name>A0A1W6N4A4_9PROT</name>
<accession>A0A1W6N4A4</accession>
<evidence type="ECO:0000313" key="10">
    <source>
        <dbReference type="Proteomes" id="UP000237351"/>
    </source>
</evidence>
<dbReference type="Proteomes" id="UP000237351">
    <property type="component" value="Chromosome"/>
</dbReference>
<comment type="function">
    <text evidence="7">May play a role in DNA repair. It seems to be involved in an RecBC-independent recombinational process of DNA repair. It may act with RecF and RecO.</text>
</comment>
<evidence type="ECO:0000256" key="1">
    <source>
        <dbReference type="ARBA" id="ARBA00022723"/>
    </source>
</evidence>
<dbReference type="GO" id="GO:0006281">
    <property type="term" value="P:DNA repair"/>
    <property type="evidence" value="ECO:0007669"/>
    <property type="project" value="UniProtKB-UniRule"/>
</dbReference>
<dbReference type="PANTHER" id="PTHR30446">
    <property type="entry name" value="RECOMBINATION PROTEIN RECR"/>
    <property type="match status" value="1"/>
</dbReference>
<evidence type="ECO:0000256" key="5">
    <source>
        <dbReference type="ARBA" id="ARBA00023172"/>
    </source>
</evidence>
<evidence type="ECO:0000256" key="2">
    <source>
        <dbReference type="ARBA" id="ARBA00022763"/>
    </source>
</evidence>
<dbReference type="Gene3D" id="6.10.250.240">
    <property type="match status" value="1"/>
</dbReference>
<keyword evidence="1 7" id="KW-0479">Metal-binding</keyword>
<keyword evidence="5 7" id="KW-0233">DNA recombination</keyword>
<feature type="domain" description="Toprim" evidence="8">
    <location>
        <begin position="78"/>
        <end position="173"/>
    </location>
</feature>
<evidence type="ECO:0000256" key="4">
    <source>
        <dbReference type="ARBA" id="ARBA00022833"/>
    </source>
</evidence>
<keyword evidence="4 7" id="KW-0862">Zinc</keyword>
<dbReference type="Pfam" id="PF21175">
    <property type="entry name" value="RecR_C"/>
    <property type="match status" value="1"/>
</dbReference>
<evidence type="ECO:0000256" key="7">
    <source>
        <dbReference type="HAMAP-Rule" id="MF_00017"/>
    </source>
</evidence>
<evidence type="ECO:0000256" key="6">
    <source>
        <dbReference type="ARBA" id="ARBA00023204"/>
    </source>
</evidence>
<dbReference type="InterPro" id="IPR034137">
    <property type="entry name" value="TOPRIM_RecR"/>
</dbReference>
<gene>
    <name evidence="7" type="primary">recR</name>
    <name evidence="9" type="ORF">GQ61_04255</name>
</gene>
<dbReference type="InterPro" id="IPR023627">
    <property type="entry name" value="Rcmb_RecR"/>
</dbReference>
<dbReference type="RefSeq" id="WP_085784104.1">
    <property type="nucleotide sequence ID" value="NZ_CP008743.1"/>
</dbReference>
<dbReference type="PROSITE" id="PS01300">
    <property type="entry name" value="RECR"/>
    <property type="match status" value="1"/>
</dbReference>
<keyword evidence="2 7" id="KW-0227">DNA damage</keyword>
<dbReference type="SUPFAM" id="SSF111304">
    <property type="entry name" value="Recombination protein RecR"/>
    <property type="match status" value="1"/>
</dbReference>
<dbReference type="OrthoDB" id="9802672at2"/>
<dbReference type="AlphaFoldDB" id="A0A1W6N4A4"/>
<dbReference type="InterPro" id="IPR006171">
    <property type="entry name" value="TOPRIM_dom"/>
</dbReference>
<keyword evidence="6 7" id="KW-0234">DNA repair</keyword>
<sequence length="196" mass="21450">MSPHLQSLIQLLSKLPGLGPRSGRRVALHLVRHRKELMKPLAEAMINAAERIQSCTICGNLDAINPCGFCEDKNRDSTQLCVVENVADLWALERSATFRGRYHVLGGTLSAIDGVGPDDLHIPQLIERIEREEVKEVIMALNMTVEGQTTAHYLAERLVDSGVLLTALAHGVPLGGELDYLDEGTVARALIGRQNL</sequence>
<protein>
    <recommendedName>
        <fullName evidence="7">Recombination protein RecR</fullName>
    </recommendedName>
</protein>
<dbReference type="STRING" id="1414854.GQ61_04255"/>
<feature type="zinc finger region" description="C4-type" evidence="7">
    <location>
        <begin position="55"/>
        <end position="70"/>
    </location>
</feature>
<dbReference type="NCBIfam" id="TIGR00615">
    <property type="entry name" value="recR"/>
    <property type="match status" value="1"/>
</dbReference>
<reference evidence="9 10" key="1">
    <citation type="submission" date="2014-06" db="EMBL/GenBank/DDBJ databases">
        <title>The genome of the endonuclear symbiont Nucleicultrix amoebiphila.</title>
        <authorList>
            <person name="Schulz F."/>
            <person name="Horn M."/>
        </authorList>
    </citation>
    <scope>NUCLEOTIDE SEQUENCE [LARGE SCALE GENOMIC DNA]</scope>
    <source>
        <strain evidence="9 10">FS5</strain>
    </source>
</reference>
<evidence type="ECO:0000313" key="9">
    <source>
        <dbReference type="EMBL" id="ARN84652.1"/>
    </source>
</evidence>
<evidence type="ECO:0000259" key="8">
    <source>
        <dbReference type="PROSITE" id="PS50880"/>
    </source>
</evidence>
<dbReference type="HAMAP" id="MF_00017">
    <property type="entry name" value="RecR"/>
    <property type="match status" value="1"/>
</dbReference>